<organism evidence="6 7">
    <name type="scientific">Peptoniphilus stercorisuis</name>
    <dbReference type="NCBI Taxonomy" id="1436965"/>
    <lineage>
        <taxon>Bacteria</taxon>
        <taxon>Bacillati</taxon>
        <taxon>Bacillota</taxon>
        <taxon>Tissierellia</taxon>
        <taxon>Tissierellales</taxon>
        <taxon>Peptoniphilaceae</taxon>
        <taxon>Peptoniphilus</taxon>
    </lineage>
</organism>
<evidence type="ECO:0000259" key="5">
    <source>
        <dbReference type="SMART" id="SM00563"/>
    </source>
</evidence>
<dbReference type="PANTHER" id="PTHR10434">
    <property type="entry name" value="1-ACYL-SN-GLYCEROL-3-PHOSPHATE ACYLTRANSFERASE"/>
    <property type="match status" value="1"/>
</dbReference>
<keyword evidence="2 4" id="KW-0808">Transferase</keyword>
<dbReference type="Pfam" id="PF01553">
    <property type="entry name" value="Acyltransferase"/>
    <property type="match status" value="1"/>
</dbReference>
<dbReference type="EC" id="2.3.1.51" evidence="4"/>
<keyword evidence="4" id="KW-0443">Lipid metabolism</keyword>
<keyword evidence="7" id="KW-1185">Reference proteome</keyword>
<feature type="domain" description="Phospholipid/glycerol acyltransferase" evidence="5">
    <location>
        <begin position="34"/>
        <end position="146"/>
    </location>
</feature>
<dbReference type="EMBL" id="JAGGLJ010000004">
    <property type="protein sequence ID" value="MBP2024981.1"/>
    <property type="molecule type" value="Genomic_DNA"/>
</dbReference>
<comment type="similarity">
    <text evidence="1 4">Belongs to the 1-acyl-sn-glycerol-3-phosphate acyltransferase family.</text>
</comment>
<dbReference type="RefSeq" id="WP_210060287.1">
    <property type="nucleotide sequence ID" value="NZ_JAGGLJ010000004.1"/>
</dbReference>
<dbReference type="InterPro" id="IPR004552">
    <property type="entry name" value="AGP_acyltrans"/>
</dbReference>
<evidence type="ECO:0000313" key="7">
    <source>
        <dbReference type="Proteomes" id="UP001519306"/>
    </source>
</evidence>
<evidence type="ECO:0000256" key="4">
    <source>
        <dbReference type="RuleBase" id="RU361267"/>
    </source>
</evidence>
<dbReference type="CDD" id="cd07989">
    <property type="entry name" value="LPLAT_AGPAT-like"/>
    <property type="match status" value="1"/>
</dbReference>
<keyword evidence="4" id="KW-0444">Lipid biosynthesis</keyword>
<accession>A0ABS4KCI6</accession>
<comment type="domain">
    <text evidence="4">The HXXXXD motif is essential for acyltransferase activity and may constitute the binding site for the phosphate moiety of the glycerol-3-phosphate.</text>
</comment>
<dbReference type="PANTHER" id="PTHR10434:SF11">
    <property type="entry name" value="1-ACYL-SN-GLYCEROL-3-PHOSPHATE ACYLTRANSFERASE"/>
    <property type="match status" value="1"/>
</dbReference>
<gene>
    <name evidence="6" type="ORF">J2Z71_000506</name>
</gene>
<proteinExistence type="inferred from homology"/>
<reference evidence="6 7" key="1">
    <citation type="submission" date="2021-03" db="EMBL/GenBank/DDBJ databases">
        <title>Genomic Encyclopedia of Type Strains, Phase IV (KMG-IV): sequencing the most valuable type-strain genomes for metagenomic binning, comparative biology and taxonomic classification.</title>
        <authorList>
            <person name="Goeker M."/>
        </authorList>
    </citation>
    <scope>NUCLEOTIDE SEQUENCE [LARGE SCALE GENOMIC DNA]</scope>
    <source>
        <strain evidence="6 7">DSM 27563</strain>
    </source>
</reference>
<dbReference type="NCBIfam" id="TIGR00530">
    <property type="entry name" value="AGP_acyltrn"/>
    <property type="match status" value="1"/>
</dbReference>
<evidence type="ECO:0000256" key="2">
    <source>
        <dbReference type="ARBA" id="ARBA00022679"/>
    </source>
</evidence>
<dbReference type="GO" id="GO:0003841">
    <property type="term" value="F:1-acylglycerol-3-phosphate O-acyltransferase activity"/>
    <property type="evidence" value="ECO:0007669"/>
    <property type="project" value="UniProtKB-EC"/>
</dbReference>
<evidence type="ECO:0000313" key="6">
    <source>
        <dbReference type="EMBL" id="MBP2024981.1"/>
    </source>
</evidence>
<protein>
    <recommendedName>
        <fullName evidence="4">1-acyl-sn-glycerol-3-phosphate acyltransferase</fullName>
        <ecNumber evidence="4">2.3.1.51</ecNumber>
    </recommendedName>
</protein>
<keyword evidence="4" id="KW-0594">Phospholipid biosynthesis</keyword>
<keyword evidence="3 4" id="KW-0012">Acyltransferase</keyword>
<sequence length="190" mass="22068">MLYKVFQGIFFIVFKVLYRTEVIGIEKVPKDERIIICANHKSNLDPIFISANFKKQIHWMAKKELSKNFLVKGFLERLGAFFIDRDSADIKAMKTAMRLLKENNIVGIFPEGTRVKEVDYTNAKAGVSLIAHRTKSTIVPVYIDGDYRIFRKMKLVFRDPIDLKELPKQSTEQYEVISQNILKTIYEIGD</sequence>
<dbReference type="SUPFAM" id="SSF69593">
    <property type="entry name" value="Glycerol-3-phosphate (1)-acyltransferase"/>
    <property type="match status" value="1"/>
</dbReference>
<comment type="catalytic activity">
    <reaction evidence="4">
        <text>a 1-acyl-sn-glycero-3-phosphate + an acyl-CoA = a 1,2-diacyl-sn-glycero-3-phosphate + CoA</text>
        <dbReference type="Rhea" id="RHEA:19709"/>
        <dbReference type="ChEBI" id="CHEBI:57287"/>
        <dbReference type="ChEBI" id="CHEBI:57970"/>
        <dbReference type="ChEBI" id="CHEBI:58342"/>
        <dbReference type="ChEBI" id="CHEBI:58608"/>
        <dbReference type="EC" id="2.3.1.51"/>
    </reaction>
</comment>
<comment type="caution">
    <text evidence="6">The sequence shown here is derived from an EMBL/GenBank/DDBJ whole genome shotgun (WGS) entry which is preliminary data.</text>
</comment>
<dbReference type="Proteomes" id="UP001519306">
    <property type="component" value="Unassembled WGS sequence"/>
</dbReference>
<evidence type="ECO:0000256" key="1">
    <source>
        <dbReference type="ARBA" id="ARBA00008655"/>
    </source>
</evidence>
<dbReference type="SMART" id="SM00563">
    <property type="entry name" value="PlsC"/>
    <property type="match status" value="1"/>
</dbReference>
<keyword evidence="4" id="KW-1208">Phospholipid metabolism</keyword>
<dbReference type="InterPro" id="IPR002123">
    <property type="entry name" value="Plipid/glycerol_acylTrfase"/>
</dbReference>
<evidence type="ECO:0000256" key="3">
    <source>
        <dbReference type="ARBA" id="ARBA00023315"/>
    </source>
</evidence>
<name>A0ABS4KCI6_9FIRM</name>